<keyword evidence="1" id="KW-0548">Nucleotidyltransferase</keyword>
<protein>
    <submittedName>
        <fullName evidence="1">Reverse transcriptase domain-containing protein</fullName>
    </submittedName>
</protein>
<dbReference type="EMBL" id="BKCJ011035361">
    <property type="protein sequence ID" value="GFC71891.1"/>
    <property type="molecule type" value="Genomic_DNA"/>
</dbReference>
<reference evidence="1" key="1">
    <citation type="journal article" date="2019" name="Sci. Rep.">
        <title>Draft genome of Tanacetum cinerariifolium, the natural source of mosquito coil.</title>
        <authorList>
            <person name="Yamashiro T."/>
            <person name="Shiraishi A."/>
            <person name="Satake H."/>
            <person name="Nakayama K."/>
        </authorList>
    </citation>
    <scope>NUCLEOTIDE SEQUENCE</scope>
</reference>
<dbReference type="PANTHER" id="PTHR33067">
    <property type="entry name" value="RNA-DIRECTED DNA POLYMERASE-RELATED"/>
    <property type="match status" value="1"/>
</dbReference>
<dbReference type="Gene3D" id="2.40.70.10">
    <property type="entry name" value="Acid Proteases"/>
    <property type="match status" value="1"/>
</dbReference>
<evidence type="ECO:0000313" key="1">
    <source>
        <dbReference type="EMBL" id="GFC71891.1"/>
    </source>
</evidence>
<proteinExistence type="predicted"/>
<dbReference type="AlphaFoldDB" id="A0A699QRN0"/>
<keyword evidence="1" id="KW-0808">Transferase</keyword>
<gene>
    <name evidence="1" type="ORF">Tci_843861</name>
</gene>
<dbReference type="GO" id="GO:0003964">
    <property type="term" value="F:RNA-directed DNA polymerase activity"/>
    <property type="evidence" value="ECO:0007669"/>
    <property type="project" value="UniProtKB-KW"/>
</dbReference>
<keyword evidence="1" id="KW-0695">RNA-directed DNA polymerase</keyword>
<name>A0A699QRN0_TANCI</name>
<dbReference type="InterPro" id="IPR021109">
    <property type="entry name" value="Peptidase_aspartic_dom_sf"/>
</dbReference>
<organism evidence="1">
    <name type="scientific">Tanacetum cinerariifolium</name>
    <name type="common">Dalmatian daisy</name>
    <name type="synonym">Chrysanthemum cinerariifolium</name>
    <dbReference type="NCBI Taxonomy" id="118510"/>
    <lineage>
        <taxon>Eukaryota</taxon>
        <taxon>Viridiplantae</taxon>
        <taxon>Streptophyta</taxon>
        <taxon>Embryophyta</taxon>
        <taxon>Tracheophyta</taxon>
        <taxon>Spermatophyta</taxon>
        <taxon>Magnoliopsida</taxon>
        <taxon>eudicotyledons</taxon>
        <taxon>Gunneridae</taxon>
        <taxon>Pentapetalae</taxon>
        <taxon>asterids</taxon>
        <taxon>campanulids</taxon>
        <taxon>Asterales</taxon>
        <taxon>Asteraceae</taxon>
        <taxon>Asteroideae</taxon>
        <taxon>Anthemideae</taxon>
        <taxon>Anthemidinae</taxon>
        <taxon>Tanacetum</taxon>
    </lineage>
</organism>
<sequence length="195" mass="22446">MTLELANRAIYTPDGIARDVFVPVGKFTFPADFVIVDYESDPRVPLILERPFLRTAHALIDVHGEEMILYFEDLVSNKQSGNPTFSLHKEIASPEVIHDTTFSSNSLLEEFTDELALITYPPDYDDNLKCDIESDLREIEFLLYQGEYSDFKDSIDQTDLANLDDLFVDHTPEMFIDEQPPDYSFPSRFDVYPDD</sequence>
<accession>A0A699QRN0</accession>
<feature type="non-terminal residue" evidence="1">
    <location>
        <position position="195"/>
    </location>
</feature>
<comment type="caution">
    <text evidence="1">The sequence shown here is derived from an EMBL/GenBank/DDBJ whole genome shotgun (WGS) entry which is preliminary data.</text>
</comment>